<protein>
    <submittedName>
        <fullName evidence="2">Uncharacterized protein</fullName>
    </submittedName>
</protein>
<proteinExistence type="predicted"/>
<feature type="region of interest" description="Disordered" evidence="1">
    <location>
        <begin position="1"/>
        <end position="28"/>
    </location>
</feature>
<reference evidence="2 3" key="1">
    <citation type="journal article" date="2023" name="IMA Fungus">
        <title>Comparative genomic study of the Penicillium genus elucidates a diverse pangenome and 15 lateral gene transfer events.</title>
        <authorList>
            <person name="Petersen C."/>
            <person name="Sorensen T."/>
            <person name="Nielsen M.R."/>
            <person name="Sondergaard T.E."/>
            <person name="Sorensen J.L."/>
            <person name="Fitzpatrick D.A."/>
            <person name="Frisvad J.C."/>
            <person name="Nielsen K.L."/>
        </authorList>
    </citation>
    <scope>NUCLEOTIDE SEQUENCE [LARGE SCALE GENOMIC DNA]</scope>
    <source>
        <strain evidence="2 3">IBT 3361</strain>
    </source>
</reference>
<feature type="compositionally biased region" description="Basic and acidic residues" evidence="1">
    <location>
        <begin position="150"/>
        <end position="172"/>
    </location>
</feature>
<dbReference type="EMBL" id="JAPVEB010000003">
    <property type="protein sequence ID" value="KAJ5268950.1"/>
    <property type="molecule type" value="Genomic_DNA"/>
</dbReference>
<evidence type="ECO:0000313" key="3">
    <source>
        <dbReference type="Proteomes" id="UP001220256"/>
    </source>
</evidence>
<feature type="compositionally biased region" description="Polar residues" evidence="1">
    <location>
        <begin position="176"/>
        <end position="191"/>
    </location>
</feature>
<feature type="compositionally biased region" description="Low complexity" evidence="1">
    <location>
        <begin position="120"/>
        <end position="138"/>
    </location>
</feature>
<feature type="region of interest" description="Disordered" evidence="1">
    <location>
        <begin position="115"/>
        <end position="195"/>
    </location>
</feature>
<accession>A0ABQ8WH75</accession>
<gene>
    <name evidence="2" type="ORF">N7505_004708</name>
</gene>
<evidence type="ECO:0000256" key="1">
    <source>
        <dbReference type="SAM" id="MobiDB-lite"/>
    </source>
</evidence>
<sequence>MNPTVEDEVDSSHSPKDTPKGNPNAKDTVPWSEVCLRKARTENMDVLRRTVTDRLFLCDQIFSRHEAVLCSHLEMLSMVKEQIAPEVNGFQTVSSMVNKTVLAMNQLKIARKHMMSRNATPSTSSSSSSSNPTQSTDTEANTRKKRRRISRDNDKARPDPTDEKRAPKRYRDSCPQPRTEQDGQFTSTSLGTEDISAEVQRRLKIKEEQRLKKKTPRRINASAKVSRRMKVNHPLQAGLGTNGLGWRMGIREMVIQWTTAQILRKRNNAKRLRKKNLK</sequence>
<feature type="compositionally biased region" description="Basic and acidic residues" evidence="1">
    <location>
        <begin position="10"/>
        <end position="19"/>
    </location>
</feature>
<keyword evidence="3" id="KW-1185">Reference proteome</keyword>
<organism evidence="2 3">
    <name type="scientific">Penicillium chrysogenum</name>
    <name type="common">Penicillium notatum</name>
    <dbReference type="NCBI Taxonomy" id="5076"/>
    <lineage>
        <taxon>Eukaryota</taxon>
        <taxon>Fungi</taxon>
        <taxon>Dikarya</taxon>
        <taxon>Ascomycota</taxon>
        <taxon>Pezizomycotina</taxon>
        <taxon>Eurotiomycetes</taxon>
        <taxon>Eurotiomycetidae</taxon>
        <taxon>Eurotiales</taxon>
        <taxon>Aspergillaceae</taxon>
        <taxon>Penicillium</taxon>
        <taxon>Penicillium chrysogenum species complex</taxon>
    </lineage>
</organism>
<dbReference type="Proteomes" id="UP001220256">
    <property type="component" value="Unassembled WGS sequence"/>
</dbReference>
<name>A0ABQ8WH75_PENCH</name>
<comment type="caution">
    <text evidence="2">The sequence shown here is derived from an EMBL/GenBank/DDBJ whole genome shotgun (WGS) entry which is preliminary data.</text>
</comment>
<evidence type="ECO:0000313" key="2">
    <source>
        <dbReference type="EMBL" id="KAJ5268950.1"/>
    </source>
</evidence>